<organism evidence="1 2">
    <name type="scientific">Scytonema hofmannii PCC 7110</name>
    <dbReference type="NCBI Taxonomy" id="128403"/>
    <lineage>
        <taxon>Bacteria</taxon>
        <taxon>Bacillati</taxon>
        <taxon>Cyanobacteriota</taxon>
        <taxon>Cyanophyceae</taxon>
        <taxon>Nostocales</taxon>
        <taxon>Scytonemataceae</taxon>
        <taxon>Scytonema</taxon>
    </lineage>
</organism>
<sequence length="128" mass="14138">MLKLTYTENNFILERLDESLEDWVNVRVVLAVRLATGIHVEPSTASFLLTAGVSCLLDMEEKSLQENSVKIYPCDADFVEVVLKGLWLTSNVESEAGVFVTALSPSVELLLQQLSQLSVTSYQSSVRG</sequence>
<comment type="caution">
    <text evidence="1">The sequence shown here is derived from an EMBL/GenBank/DDBJ whole genome shotgun (WGS) entry which is preliminary data.</text>
</comment>
<evidence type="ECO:0000313" key="2">
    <source>
        <dbReference type="Proteomes" id="UP000076925"/>
    </source>
</evidence>
<name>A0A139WVS2_9CYAN</name>
<dbReference type="Proteomes" id="UP000076925">
    <property type="component" value="Unassembled WGS sequence"/>
</dbReference>
<dbReference type="RefSeq" id="WP_017748270.1">
    <property type="nucleotide sequence ID" value="NZ_KQ976354.1"/>
</dbReference>
<reference evidence="1 2" key="1">
    <citation type="journal article" date="2013" name="Genome Biol. Evol.">
        <title>Genomes of Stigonematalean cyanobacteria (subsection V) and the evolution of oxygenic photosynthesis from prokaryotes to plastids.</title>
        <authorList>
            <person name="Dagan T."/>
            <person name="Roettger M."/>
            <person name="Stucken K."/>
            <person name="Landan G."/>
            <person name="Koch R."/>
            <person name="Major P."/>
            <person name="Gould S.B."/>
            <person name="Goremykin V.V."/>
            <person name="Rippka R."/>
            <person name="Tandeau de Marsac N."/>
            <person name="Gugger M."/>
            <person name="Lockhart P.J."/>
            <person name="Allen J.F."/>
            <person name="Brune I."/>
            <person name="Maus I."/>
            <person name="Puhler A."/>
            <person name="Martin W.F."/>
        </authorList>
    </citation>
    <scope>NUCLEOTIDE SEQUENCE [LARGE SCALE GENOMIC DNA]</scope>
    <source>
        <strain evidence="1 2">PCC 7110</strain>
    </source>
</reference>
<protein>
    <submittedName>
        <fullName evidence="1">Uncharacterized protein</fullName>
    </submittedName>
</protein>
<accession>A0A139WVS2</accession>
<dbReference type="EMBL" id="ANNX02000047">
    <property type="protein sequence ID" value="KYC36524.1"/>
    <property type="molecule type" value="Genomic_DNA"/>
</dbReference>
<keyword evidence="2" id="KW-1185">Reference proteome</keyword>
<dbReference type="NCBIfam" id="NF045647">
    <property type="entry name" value="alr0857_fam"/>
    <property type="match status" value="1"/>
</dbReference>
<proteinExistence type="predicted"/>
<dbReference type="OrthoDB" id="530474at2"/>
<gene>
    <name evidence="1" type="ORF">WA1_43320</name>
</gene>
<dbReference type="InterPro" id="IPR054664">
    <property type="entry name" value="Alr0857-like"/>
</dbReference>
<evidence type="ECO:0000313" key="1">
    <source>
        <dbReference type="EMBL" id="KYC36524.1"/>
    </source>
</evidence>
<dbReference type="AlphaFoldDB" id="A0A139WVS2"/>
<dbReference type="STRING" id="128403.WA1_43320"/>